<evidence type="ECO:0000313" key="4">
    <source>
        <dbReference type="Proteomes" id="UP000809789"/>
    </source>
</evidence>
<dbReference type="EMBL" id="JAESVG020000008">
    <property type="protein sequence ID" value="KAG8625199.1"/>
    <property type="molecule type" value="Genomic_DNA"/>
</dbReference>
<feature type="region of interest" description="Disordered" evidence="1">
    <location>
        <begin position="219"/>
        <end position="246"/>
    </location>
</feature>
<feature type="compositionally biased region" description="Polar residues" evidence="1">
    <location>
        <begin position="233"/>
        <end position="246"/>
    </location>
</feature>
<reference evidence="3" key="1">
    <citation type="submission" date="2021-07" db="EMBL/GenBank/DDBJ databases">
        <title>Elsinoe batatas strain:CRI-CJ2 Genome sequencing and assembly.</title>
        <authorList>
            <person name="Huang L."/>
        </authorList>
    </citation>
    <scope>NUCLEOTIDE SEQUENCE</scope>
    <source>
        <strain evidence="3">CRI-CJ2</strain>
    </source>
</reference>
<name>A0A8K0PH40_9PEZI</name>
<dbReference type="Pfam" id="PF23155">
    <property type="entry name" value="DUF7053"/>
    <property type="match status" value="1"/>
</dbReference>
<dbReference type="InterPro" id="IPR055481">
    <property type="entry name" value="DUF7053"/>
</dbReference>
<feature type="domain" description="DUF7053" evidence="2">
    <location>
        <begin position="40"/>
        <end position="208"/>
    </location>
</feature>
<organism evidence="3 4">
    <name type="scientific">Elsinoe batatas</name>
    <dbReference type="NCBI Taxonomy" id="2601811"/>
    <lineage>
        <taxon>Eukaryota</taxon>
        <taxon>Fungi</taxon>
        <taxon>Dikarya</taxon>
        <taxon>Ascomycota</taxon>
        <taxon>Pezizomycotina</taxon>
        <taxon>Dothideomycetes</taxon>
        <taxon>Dothideomycetidae</taxon>
        <taxon>Myriangiales</taxon>
        <taxon>Elsinoaceae</taxon>
        <taxon>Elsinoe</taxon>
    </lineage>
</organism>
<feature type="region of interest" description="Disordered" evidence="1">
    <location>
        <begin position="383"/>
        <end position="423"/>
    </location>
</feature>
<dbReference type="OrthoDB" id="3246050at2759"/>
<keyword evidence="4" id="KW-1185">Reference proteome</keyword>
<evidence type="ECO:0000256" key="1">
    <source>
        <dbReference type="SAM" id="MobiDB-lite"/>
    </source>
</evidence>
<feature type="compositionally biased region" description="Basic and acidic residues" evidence="1">
    <location>
        <begin position="383"/>
        <end position="395"/>
    </location>
</feature>
<dbReference type="PANTHER" id="PTHR38117:SF2">
    <property type="entry name" value="NACHT AND WD40 DOMAIN PROTEIN"/>
    <property type="match status" value="1"/>
</dbReference>
<sequence>MIVNNISPSAGVRHTESRSYKSGSNHLAVTIDQTTTTAMSKRTLYTIVTPLPATITRETAVRALHDHAEMIQLNPLVIKHQKCRPHPLSAPDEFHATWYELTDKISYFPGIKGKVSYKACFHDLPTGLQTHVYAPAGLDIKEKWTIGGNEPGEPRQVLELGLVGVPRDGLYLREDVDMTCNFFLTGFVKKTLKKAHSVLVDRLVVKADLEDDKHARKQYAAPTPEMHRPWTPSIRSGSTTLRNDSAQTSKTSYNLLDLPALDTHRPLISDFRQWDDRSPTMASTRSTSTRSNSTTSRARKHMHRMSLQGPMMNMSYPALRSPEFEEEDPYDLYTKPVNIYEMPHQSNSMVELQAVELPADDGAQPDYVRQQSIHEDAIREFLEKPHTAWPPRRDSSMYSERLNPLRSQPVKSRVRSQRFELEG</sequence>
<dbReference type="Proteomes" id="UP000809789">
    <property type="component" value="Unassembled WGS sequence"/>
</dbReference>
<accession>A0A8K0PH40</accession>
<gene>
    <name evidence="3" type="ORF">KVT40_006950</name>
</gene>
<feature type="region of interest" description="Disordered" evidence="1">
    <location>
        <begin position="276"/>
        <end position="298"/>
    </location>
</feature>
<comment type="caution">
    <text evidence="3">The sequence shown here is derived from an EMBL/GenBank/DDBJ whole genome shotgun (WGS) entry which is preliminary data.</text>
</comment>
<proteinExistence type="predicted"/>
<dbReference type="PANTHER" id="PTHR38117">
    <property type="entry name" value="NACHT AND WD40 DOMAIN PROTEIN"/>
    <property type="match status" value="1"/>
</dbReference>
<feature type="region of interest" description="Disordered" evidence="1">
    <location>
        <begin position="1"/>
        <end position="23"/>
    </location>
</feature>
<dbReference type="AlphaFoldDB" id="A0A8K0PH40"/>
<evidence type="ECO:0000259" key="2">
    <source>
        <dbReference type="Pfam" id="PF23155"/>
    </source>
</evidence>
<protein>
    <recommendedName>
        <fullName evidence="2">DUF7053 domain-containing protein</fullName>
    </recommendedName>
</protein>
<feature type="compositionally biased region" description="Low complexity" evidence="1">
    <location>
        <begin position="279"/>
        <end position="296"/>
    </location>
</feature>
<evidence type="ECO:0000313" key="3">
    <source>
        <dbReference type="EMBL" id="KAG8625199.1"/>
    </source>
</evidence>